<organism evidence="2 3">
    <name type="scientific">Kribbella ginsengisoli</name>
    <dbReference type="NCBI Taxonomy" id="363865"/>
    <lineage>
        <taxon>Bacteria</taxon>
        <taxon>Bacillati</taxon>
        <taxon>Actinomycetota</taxon>
        <taxon>Actinomycetes</taxon>
        <taxon>Propionibacteriales</taxon>
        <taxon>Kribbellaceae</taxon>
        <taxon>Kribbella</taxon>
    </lineage>
</organism>
<evidence type="ECO:0000313" key="3">
    <source>
        <dbReference type="Proteomes" id="UP001501222"/>
    </source>
</evidence>
<comment type="caution">
    <text evidence="2">The sequence shown here is derived from an EMBL/GenBank/DDBJ whole genome shotgun (WGS) entry which is preliminary data.</text>
</comment>
<evidence type="ECO:0000313" key="2">
    <source>
        <dbReference type="EMBL" id="GAA3555921.1"/>
    </source>
</evidence>
<proteinExistence type="predicted"/>
<reference evidence="3" key="1">
    <citation type="journal article" date="2019" name="Int. J. Syst. Evol. Microbiol.">
        <title>The Global Catalogue of Microorganisms (GCM) 10K type strain sequencing project: providing services to taxonomists for standard genome sequencing and annotation.</title>
        <authorList>
            <consortium name="The Broad Institute Genomics Platform"/>
            <consortium name="The Broad Institute Genome Sequencing Center for Infectious Disease"/>
            <person name="Wu L."/>
            <person name="Ma J."/>
        </authorList>
    </citation>
    <scope>NUCLEOTIDE SEQUENCE [LARGE SCALE GENOMIC DNA]</scope>
    <source>
        <strain evidence="3">JCM 16928</strain>
    </source>
</reference>
<dbReference type="EMBL" id="BAABAA010000002">
    <property type="protein sequence ID" value="GAA3555921.1"/>
    <property type="molecule type" value="Genomic_DNA"/>
</dbReference>
<feature type="compositionally biased region" description="Low complexity" evidence="1">
    <location>
        <begin position="60"/>
        <end position="81"/>
    </location>
</feature>
<feature type="region of interest" description="Disordered" evidence="1">
    <location>
        <begin position="1"/>
        <end position="92"/>
    </location>
</feature>
<protein>
    <submittedName>
        <fullName evidence="2">Uncharacterized protein</fullName>
    </submittedName>
</protein>
<gene>
    <name evidence="2" type="ORF">GCM10022235_24970</name>
</gene>
<sequence>MNGVNRYRTPASTCRPTDSQAQTISPSPATMNASPVIRPGSVDRRSLAIGNDATHDDSGTTEVTKEAAATTHEPTTPRTSADGTRIPPTLVR</sequence>
<accession>A0ABP6WUM2</accession>
<name>A0ABP6WUM2_9ACTN</name>
<keyword evidence="3" id="KW-1185">Reference proteome</keyword>
<evidence type="ECO:0000256" key="1">
    <source>
        <dbReference type="SAM" id="MobiDB-lite"/>
    </source>
</evidence>
<dbReference type="Proteomes" id="UP001501222">
    <property type="component" value="Unassembled WGS sequence"/>
</dbReference>
<feature type="compositionally biased region" description="Polar residues" evidence="1">
    <location>
        <begin position="10"/>
        <end position="33"/>
    </location>
</feature>